<evidence type="ECO:0000259" key="6">
    <source>
        <dbReference type="PROSITE" id="PS51096"/>
    </source>
</evidence>
<dbReference type="Gene3D" id="1.10.1790.10">
    <property type="entry name" value="PRD domain"/>
    <property type="match status" value="2"/>
</dbReference>
<keyword evidence="9" id="KW-1185">Reference proteome</keyword>
<dbReference type="Gene3D" id="3.40.50.300">
    <property type="entry name" value="P-loop containing nucleotide triphosphate hydrolases"/>
    <property type="match status" value="1"/>
</dbReference>
<proteinExistence type="predicted"/>
<dbReference type="eggNOG" id="COG1221">
    <property type="taxonomic scope" value="Bacteria"/>
</dbReference>
<accession>F5YM41</accession>
<dbReference type="PROSITE" id="PS50045">
    <property type="entry name" value="SIGMA54_INTERACT_4"/>
    <property type="match status" value="1"/>
</dbReference>
<dbReference type="PROSITE" id="PS51372">
    <property type="entry name" value="PRD_2"/>
    <property type="match status" value="2"/>
</dbReference>
<dbReference type="InterPro" id="IPR027417">
    <property type="entry name" value="P-loop_NTPase"/>
</dbReference>
<keyword evidence="4" id="KW-0238">DNA-binding</keyword>
<dbReference type="KEGG" id="tpi:TREPR_0465"/>
<reference evidence="9" key="1">
    <citation type="submission" date="2009-12" db="EMBL/GenBank/DDBJ databases">
        <title>Complete sequence of Treponema primitia strain ZAS-2.</title>
        <authorList>
            <person name="Tetu S.G."/>
            <person name="Matson E."/>
            <person name="Ren Q."/>
            <person name="Seshadri R."/>
            <person name="Elbourne L."/>
            <person name="Hassan K.A."/>
            <person name="Durkin A."/>
            <person name="Radune D."/>
            <person name="Mohamoud Y."/>
            <person name="Shay R."/>
            <person name="Jin S."/>
            <person name="Zhang X."/>
            <person name="Lucey K."/>
            <person name="Ballor N.R."/>
            <person name="Ottesen E."/>
            <person name="Rosenthal R."/>
            <person name="Allen A."/>
            <person name="Leadbetter J.R."/>
            <person name="Paulsen I.T."/>
        </authorList>
    </citation>
    <scope>NUCLEOTIDE SEQUENCE [LARGE SCALE GENOMIC DNA]</scope>
    <source>
        <strain evidence="9">ATCC BAA-887 / DSM 12427 / ZAS-2</strain>
    </source>
</reference>
<dbReference type="InterPro" id="IPR011608">
    <property type="entry name" value="PRD"/>
</dbReference>
<reference evidence="8 9" key="2">
    <citation type="journal article" date="2011" name="ISME J.">
        <title>RNA-seq reveals cooperative metabolic interactions between two termite-gut spirochete species in co-culture.</title>
        <authorList>
            <person name="Rosenthal A.Z."/>
            <person name="Matson E.G."/>
            <person name="Eldar A."/>
            <person name="Leadbetter J.R."/>
        </authorList>
    </citation>
    <scope>NUCLEOTIDE SEQUENCE [LARGE SCALE GENOMIC DNA]</scope>
    <source>
        <strain evidence="9">ATCC BAA-887 / DSM 12427 / ZAS-2</strain>
    </source>
</reference>
<evidence type="ECO:0000256" key="4">
    <source>
        <dbReference type="ARBA" id="ARBA00023125"/>
    </source>
</evidence>
<dbReference type="SUPFAM" id="SSF46785">
    <property type="entry name" value="Winged helix' DNA-binding domain"/>
    <property type="match status" value="1"/>
</dbReference>
<dbReference type="InterPro" id="IPR003593">
    <property type="entry name" value="AAA+_ATPase"/>
</dbReference>
<dbReference type="InterPro" id="IPR036634">
    <property type="entry name" value="PRD_sf"/>
</dbReference>
<evidence type="ECO:0000256" key="1">
    <source>
        <dbReference type="ARBA" id="ARBA00022679"/>
    </source>
</evidence>
<dbReference type="GO" id="GO:0003677">
    <property type="term" value="F:DNA binding"/>
    <property type="evidence" value="ECO:0007669"/>
    <property type="project" value="UniProtKB-KW"/>
</dbReference>
<dbReference type="PROSITE" id="PS51096">
    <property type="entry name" value="PTS_EIIA_TYPE_4"/>
    <property type="match status" value="1"/>
</dbReference>
<keyword evidence="3" id="KW-0067">ATP-binding</keyword>
<dbReference type="PROSITE" id="PS00675">
    <property type="entry name" value="SIGMA54_INTERACT_1"/>
    <property type="match status" value="1"/>
</dbReference>
<gene>
    <name evidence="8" type="ordered locus">TREPR_0465</name>
</gene>
<feature type="domain" description="PTS EIIA type-4" evidence="6">
    <location>
        <begin position="550"/>
        <end position="680"/>
    </location>
</feature>
<evidence type="ECO:0000313" key="8">
    <source>
        <dbReference type="EMBL" id="AEF86930.1"/>
    </source>
</evidence>
<dbReference type="InterPro" id="IPR025943">
    <property type="entry name" value="Sigma_54_int_dom_ATP-bd_2"/>
</dbReference>
<dbReference type="PANTHER" id="PTHR32071:SF38">
    <property type="entry name" value="PSP OPERON TRANSCRIPTIONAL ACTIVATOR"/>
    <property type="match status" value="1"/>
</dbReference>
<feature type="domain" description="PRD" evidence="7">
    <location>
        <begin position="808"/>
        <end position="914"/>
    </location>
</feature>
<dbReference type="GO" id="GO:0005524">
    <property type="term" value="F:ATP binding"/>
    <property type="evidence" value="ECO:0007669"/>
    <property type="project" value="UniProtKB-KW"/>
</dbReference>
<dbReference type="InterPro" id="IPR036662">
    <property type="entry name" value="PTS_EIIA_man-typ_sf"/>
</dbReference>
<dbReference type="InterPro" id="IPR004701">
    <property type="entry name" value="PTS_EIIA_man-typ"/>
</dbReference>
<dbReference type="InterPro" id="IPR025662">
    <property type="entry name" value="Sigma_54_int_dom_ATP-bd_1"/>
</dbReference>
<keyword evidence="2" id="KW-0547">Nucleotide-binding</keyword>
<dbReference type="GO" id="GO:0016740">
    <property type="term" value="F:transferase activity"/>
    <property type="evidence" value="ECO:0007669"/>
    <property type="project" value="UniProtKB-KW"/>
</dbReference>
<feature type="domain" description="Sigma-54 factor interaction" evidence="5">
    <location>
        <begin position="87"/>
        <end position="321"/>
    </location>
</feature>
<evidence type="ECO:0000256" key="3">
    <source>
        <dbReference type="ARBA" id="ARBA00022840"/>
    </source>
</evidence>
<dbReference type="Pfam" id="PF00158">
    <property type="entry name" value="Sigma54_activat"/>
    <property type="match status" value="1"/>
</dbReference>
<dbReference type="Gene3D" id="3.40.50.510">
    <property type="entry name" value="Phosphotransferase system, mannose-type IIA component"/>
    <property type="match status" value="1"/>
</dbReference>
<dbReference type="OrthoDB" id="9803970at2"/>
<evidence type="ECO:0000313" key="9">
    <source>
        <dbReference type="Proteomes" id="UP000009223"/>
    </source>
</evidence>
<feature type="domain" description="PRD" evidence="7">
    <location>
        <begin position="443"/>
        <end position="548"/>
    </location>
</feature>
<evidence type="ECO:0000259" key="7">
    <source>
        <dbReference type="PROSITE" id="PS51372"/>
    </source>
</evidence>
<dbReference type="GO" id="GO:0006355">
    <property type="term" value="P:regulation of DNA-templated transcription"/>
    <property type="evidence" value="ECO:0007669"/>
    <property type="project" value="InterPro"/>
</dbReference>
<dbReference type="AlphaFoldDB" id="F5YM41"/>
<dbReference type="RefSeq" id="WP_015709550.1">
    <property type="nucleotide sequence ID" value="NC_015578.1"/>
</dbReference>
<keyword evidence="1" id="KW-0808">Transferase</keyword>
<evidence type="ECO:0000259" key="5">
    <source>
        <dbReference type="PROSITE" id="PS50045"/>
    </source>
</evidence>
<dbReference type="CDD" id="cd00009">
    <property type="entry name" value="AAA"/>
    <property type="match status" value="1"/>
</dbReference>
<dbReference type="eggNOG" id="COG3933">
    <property type="taxonomic scope" value="Bacteria"/>
</dbReference>
<name>F5YM41_TREPZ</name>
<dbReference type="HOGENOM" id="CLU_014204_1_0_12"/>
<dbReference type="GO" id="GO:0009401">
    <property type="term" value="P:phosphoenolpyruvate-dependent sugar phosphotransferase system"/>
    <property type="evidence" value="ECO:0007669"/>
    <property type="project" value="InterPro"/>
</dbReference>
<dbReference type="PROSITE" id="PS00676">
    <property type="entry name" value="SIGMA54_INTERACT_2"/>
    <property type="match status" value="1"/>
</dbReference>
<sequence>MKRKDTVLQALRSLGEGETITASKLGEQLGLSRANVSSDLNRLCDVALAMKRGRKPVEYMAATVPVAGGPGAAAKNPAALDHDFDAFVRENPSLSPSVELAKAAVLYPPAGMHILLFGETGVGKSMFASHIYHFALSQRRIAESASFVTFNCADYANNAQLLISQLFGASKGAYTGADRDRLGLIEQADGGILFLDEIHRLPPEGQEMLFTYIDRGVFRRLGETAGERKVSVLLICATSENPQSTLLRTFVRRIPMFIQIPNLFDRSLDERAALIDLFFAGESCRFGQKIRVSVNSMRALLGYTCPGNVGQLKSDIQLLCAMAYAQYISREKDFIGINSFSLPPHIRNGFFTEHNRKEIWNRVLGIGGRYLEFTPQGQDKPREGAEEPSDIYRMLEQQTLDMRRVGMAEEDIRAGQNTVVDRYYTNLKDSAADLVTLNEIERLIGPEILATVDRMLRLGVDLFGAPFGANIRWALGMHLHNAIKRVQAHQDIINPRLEDIQQNYPQQFAIARACLDIIYQDFGISFPEDEAGFIALFFDPHQEEAQKKSSLQIIVTAHGTGTATGMAQTANQLIGTDLAVGFDMSLQENPNTTYQKIKEFLIRKPEIRELFLLVDMGSPTDFARQLAKELGLRAEHCVLASTMHVMEACRKALLGYPLHRVAEDTRKITRLALAEGEHPIIVPAVIPSALPPDAEQLFFITACTTGTGNAAMLKQILDSRLDLKEGTCKIISLPITHRDRFTAAIRELADQGRIIGAASVLDTGLRIPHFPLEGILDGSALGDIQALINIESLFAHMIPTIIPMLDHIDGAVVSADIRTALEQMSAELQMLFNGETLVGTFCHIAFMMNRLKKEESVAPFPGKEGFLKKFPQVISAVGRECRFLGTKYGVTIPLDEICYIAAFFTKEDIFSPAAPGV</sequence>
<dbReference type="EMBL" id="CP001843">
    <property type="protein sequence ID" value="AEF86930.1"/>
    <property type="molecule type" value="Genomic_DNA"/>
</dbReference>
<dbReference type="PANTHER" id="PTHR32071">
    <property type="entry name" value="TRANSCRIPTIONAL REGULATORY PROTEIN"/>
    <property type="match status" value="1"/>
</dbReference>
<dbReference type="SUPFAM" id="SSF52540">
    <property type="entry name" value="P-loop containing nucleoside triphosphate hydrolases"/>
    <property type="match status" value="1"/>
</dbReference>
<dbReference type="GO" id="GO:0016020">
    <property type="term" value="C:membrane"/>
    <property type="evidence" value="ECO:0007669"/>
    <property type="project" value="InterPro"/>
</dbReference>
<evidence type="ECO:0000256" key="2">
    <source>
        <dbReference type="ARBA" id="ARBA00022741"/>
    </source>
</evidence>
<organism evidence="8 9">
    <name type="scientific">Treponema primitia (strain ATCC BAA-887 / DSM 12427 / ZAS-2)</name>
    <dbReference type="NCBI Taxonomy" id="545694"/>
    <lineage>
        <taxon>Bacteria</taxon>
        <taxon>Pseudomonadati</taxon>
        <taxon>Spirochaetota</taxon>
        <taxon>Spirochaetia</taxon>
        <taxon>Spirochaetales</taxon>
        <taxon>Treponemataceae</taxon>
        <taxon>Treponema</taxon>
    </lineage>
</organism>
<dbReference type="SUPFAM" id="SSF53062">
    <property type="entry name" value="PTS system fructose IIA component-like"/>
    <property type="match status" value="1"/>
</dbReference>
<dbReference type="SMART" id="SM00382">
    <property type="entry name" value="AAA"/>
    <property type="match status" value="1"/>
</dbReference>
<dbReference type="STRING" id="545694.TREPR_0465"/>
<dbReference type="Pfam" id="PF00874">
    <property type="entry name" value="PRD"/>
    <property type="match status" value="2"/>
</dbReference>
<protein>
    <submittedName>
        <fullName evidence="8">Sigma-54 factor interaction domain protein</fullName>
    </submittedName>
</protein>
<dbReference type="InterPro" id="IPR002078">
    <property type="entry name" value="Sigma_54_int"/>
</dbReference>
<dbReference type="Proteomes" id="UP000009223">
    <property type="component" value="Chromosome"/>
</dbReference>
<dbReference type="InterPro" id="IPR036390">
    <property type="entry name" value="WH_DNA-bd_sf"/>
</dbReference>
<dbReference type="SUPFAM" id="SSF63520">
    <property type="entry name" value="PTS-regulatory domain, PRD"/>
    <property type="match status" value="2"/>
</dbReference>